<dbReference type="GO" id="GO:0030288">
    <property type="term" value="C:outer membrane-bounded periplasmic space"/>
    <property type="evidence" value="ECO:0007669"/>
    <property type="project" value="TreeGrafter"/>
</dbReference>
<evidence type="ECO:0000313" key="2">
    <source>
        <dbReference type="EMBL" id="SIT56161.1"/>
    </source>
</evidence>
<dbReference type="RefSeq" id="WP_167378757.1">
    <property type="nucleotide sequence ID" value="NZ_FTPD01000019.1"/>
</dbReference>
<dbReference type="GO" id="GO:0006508">
    <property type="term" value="P:proteolysis"/>
    <property type="evidence" value="ECO:0007669"/>
    <property type="project" value="InterPro"/>
</dbReference>
<organism evidence="2 3">
    <name type="scientific">Mesorhizobium prunaredense</name>
    <dbReference type="NCBI Taxonomy" id="1631249"/>
    <lineage>
        <taxon>Bacteria</taxon>
        <taxon>Pseudomonadati</taxon>
        <taxon>Pseudomonadota</taxon>
        <taxon>Alphaproteobacteria</taxon>
        <taxon>Hyphomicrobiales</taxon>
        <taxon>Phyllobacteriaceae</taxon>
        <taxon>Mesorhizobium</taxon>
    </lineage>
</organism>
<dbReference type="Pfam" id="PF03572">
    <property type="entry name" value="Peptidase_S41"/>
    <property type="match status" value="1"/>
</dbReference>
<evidence type="ECO:0000313" key="3">
    <source>
        <dbReference type="Proteomes" id="UP000188388"/>
    </source>
</evidence>
<dbReference type="InterPro" id="IPR001478">
    <property type="entry name" value="PDZ"/>
</dbReference>
<keyword evidence="3" id="KW-1185">Reference proteome</keyword>
<dbReference type="SUPFAM" id="SSF52096">
    <property type="entry name" value="ClpP/crotonase"/>
    <property type="match status" value="1"/>
</dbReference>
<accession>A0A1R3VBK8</accession>
<dbReference type="InterPro" id="IPR005151">
    <property type="entry name" value="Tail-specific_protease"/>
</dbReference>
<feature type="domain" description="PDZ" evidence="1">
    <location>
        <begin position="84"/>
        <end position="150"/>
    </location>
</feature>
<dbReference type="SMART" id="SM00228">
    <property type="entry name" value="PDZ"/>
    <property type="match status" value="1"/>
</dbReference>
<proteinExistence type="predicted"/>
<dbReference type="Gene3D" id="2.30.42.10">
    <property type="match status" value="1"/>
</dbReference>
<dbReference type="PANTHER" id="PTHR32060">
    <property type="entry name" value="TAIL-SPECIFIC PROTEASE"/>
    <property type="match status" value="1"/>
</dbReference>
<dbReference type="STRING" id="1631249.BQ8794_260017"/>
<dbReference type="PROSITE" id="PS50106">
    <property type="entry name" value="PDZ"/>
    <property type="match status" value="1"/>
</dbReference>
<dbReference type="GO" id="GO:0008236">
    <property type="term" value="F:serine-type peptidase activity"/>
    <property type="evidence" value="ECO:0007669"/>
    <property type="project" value="InterPro"/>
</dbReference>
<dbReference type="Proteomes" id="UP000188388">
    <property type="component" value="Unassembled WGS sequence"/>
</dbReference>
<dbReference type="EMBL" id="FTPD01000019">
    <property type="protein sequence ID" value="SIT56161.1"/>
    <property type="molecule type" value="Genomic_DNA"/>
</dbReference>
<dbReference type="Gene3D" id="3.90.226.10">
    <property type="entry name" value="2-enoyl-CoA Hydratase, Chain A, domain 1"/>
    <property type="match status" value="1"/>
</dbReference>
<dbReference type="SUPFAM" id="SSF50156">
    <property type="entry name" value="PDZ domain-like"/>
    <property type="match status" value="1"/>
</dbReference>
<name>A0A1R3VBK8_9HYPH</name>
<protein>
    <recommendedName>
        <fullName evidence="1">PDZ domain-containing protein</fullName>
    </recommendedName>
</protein>
<reference evidence="3" key="1">
    <citation type="submission" date="2017-01" db="EMBL/GenBank/DDBJ databases">
        <authorList>
            <person name="Brunel B."/>
        </authorList>
    </citation>
    <scope>NUCLEOTIDE SEQUENCE [LARGE SCALE GENOMIC DNA]</scope>
</reference>
<gene>
    <name evidence="2" type="ORF">BQ8794_260017</name>
</gene>
<dbReference type="PANTHER" id="PTHR32060:SF30">
    <property type="entry name" value="CARBOXY-TERMINAL PROCESSING PROTEASE CTPA"/>
    <property type="match status" value="1"/>
</dbReference>
<dbReference type="Gene3D" id="3.30.750.44">
    <property type="match status" value="1"/>
</dbReference>
<dbReference type="CDD" id="cd07562">
    <property type="entry name" value="Peptidase_S41_TRI"/>
    <property type="match status" value="1"/>
</dbReference>
<dbReference type="GO" id="GO:0007165">
    <property type="term" value="P:signal transduction"/>
    <property type="evidence" value="ECO:0007669"/>
    <property type="project" value="TreeGrafter"/>
</dbReference>
<dbReference type="AlphaFoldDB" id="A0A1R3VBK8"/>
<evidence type="ECO:0000259" key="1">
    <source>
        <dbReference type="PROSITE" id="PS50106"/>
    </source>
</evidence>
<dbReference type="SMART" id="SM00245">
    <property type="entry name" value="TSPc"/>
    <property type="match status" value="1"/>
</dbReference>
<dbReference type="InterPro" id="IPR029045">
    <property type="entry name" value="ClpP/crotonase-like_dom_sf"/>
</dbReference>
<dbReference type="GO" id="GO:0004175">
    <property type="term" value="F:endopeptidase activity"/>
    <property type="evidence" value="ECO:0007669"/>
    <property type="project" value="TreeGrafter"/>
</dbReference>
<sequence length="362" mass="39169">MDVAAEIVALLREHYVDPHALEAWTATVNPSRLSERLSDIGSSHTQHLKPDQIDYFHLLDAYSGIAEFARKVRRTFPTGVHYPGVGLLPRKGSGNRWFASSIMPQSAAARAGVLVGDELIAVNGAPYAPVTPFAGLEGRECVLEIRRTAEGEKRQLTAKVQQIRPRTELMRSTRSNTQKLRAADGTTVGYVRPWSLAGDRHWRLVTDAAINQLSDCQRLVLDLRDGVGGASPDFAEFFFGRAPELSLHARSGAAVRVNPHWRKPVALLVDGTTRSGNEVLAFALQRNGAIVIGSRTAGAVAAARPFLLSDRSLLLVATHRVEVDGTVLEGKGVSPDIIVEARLDYAAGVDPVLQAGLALNGR</sequence>
<dbReference type="InterPro" id="IPR036034">
    <property type="entry name" value="PDZ_sf"/>
</dbReference>